<feature type="transmembrane region" description="Helical" evidence="1">
    <location>
        <begin position="88"/>
        <end position="106"/>
    </location>
</feature>
<gene>
    <name evidence="2" type="ORF">GCM10009539_27600</name>
</gene>
<dbReference type="Proteomes" id="UP001500967">
    <property type="component" value="Unassembled WGS sequence"/>
</dbReference>
<feature type="transmembrane region" description="Helical" evidence="1">
    <location>
        <begin position="36"/>
        <end position="56"/>
    </location>
</feature>
<evidence type="ECO:0000313" key="2">
    <source>
        <dbReference type="EMBL" id="GAA0240745.1"/>
    </source>
</evidence>
<evidence type="ECO:0000256" key="1">
    <source>
        <dbReference type="SAM" id="Phobius"/>
    </source>
</evidence>
<evidence type="ECO:0000313" key="3">
    <source>
        <dbReference type="Proteomes" id="UP001500967"/>
    </source>
</evidence>
<feature type="transmembrane region" description="Helical" evidence="1">
    <location>
        <begin position="63"/>
        <end position="82"/>
    </location>
</feature>
<dbReference type="EMBL" id="BAAAGX010000010">
    <property type="protein sequence ID" value="GAA0240745.1"/>
    <property type="molecule type" value="Genomic_DNA"/>
</dbReference>
<reference evidence="3" key="1">
    <citation type="journal article" date="2019" name="Int. J. Syst. Evol. Microbiol.">
        <title>The Global Catalogue of Microorganisms (GCM) 10K type strain sequencing project: providing services to taxonomists for standard genome sequencing and annotation.</title>
        <authorList>
            <consortium name="The Broad Institute Genomics Platform"/>
            <consortium name="The Broad Institute Genome Sequencing Center for Infectious Disease"/>
            <person name="Wu L."/>
            <person name="Ma J."/>
        </authorList>
    </citation>
    <scope>NUCLEOTIDE SEQUENCE [LARGE SCALE GENOMIC DNA]</scope>
    <source>
        <strain evidence="3">JCM 10425</strain>
    </source>
</reference>
<name>A0ABP3DSH3_9ACTN</name>
<protein>
    <submittedName>
        <fullName evidence="2">Uncharacterized protein</fullName>
    </submittedName>
</protein>
<keyword evidence="1" id="KW-1133">Transmembrane helix</keyword>
<sequence>MTLTRPLVTAAAASYAANTAFGTAVAAGLIDNARIRWVHHALYAATVSLTAVALVAGAAERRAAGLALLPAVGPLAALPYAGGRLRRHAALAGTAAPAFVAALVLVRRRD</sequence>
<comment type="caution">
    <text evidence="2">The sequence shown here is derived from an EMBL/GenBank/DDBJ whole genome shotgun (WGS) entry which is preliminary data.</text>
</comment>
<organism evidence="2 3">
    <name type="scientific">Cryptosporangium japonicum</name>
    <dbReference type="NCBI Taxonomy" id="80872"/>
    <lineage>
        <taxon>Bacteria</taxon>
        <taxon>Bacillati</taxon>
        <taxon>Actinomycetota</taxon>
        <taxon>Actinomycetes</taxon>
        <taxon>Cryptosporangiales</taxon>
        <taxon>Cryptosporangiaceae</taxon>
        <taxon>Cryptosporangium</taxon>
    </lineage>
</organism>
<keyword evidence="1" id="KW-0812">Transmembrane</keyword>
<accession>A0ABP3DSH3</accession>
<keyword evidence="3" id="KW-1185">Reference proteome</keyword>
<keyword evidence="1" id="KW-0472">Membrane</keyword>
<dbReference type="RefSeq" id="WP_344649190.1">
    <property type="nucleotide sequence ID" value="NZ_BAAAGX010000010.1"/>
</dbReference>
<proteinExistence type="predicted"/>